<evidence type="ECO:0000256" key="1">
    <source>
        <dbReference type="SAM" id="MobiDB-lite"/>
    </source>
</evidence>
<organism evidence="2 3">
    <name type="scientific">Globisporangium ultimum (strain ATCC 200006 / CBS 805.95 / DAOM BR144)</name>
    <name type="common">Pythium ultimum</name>
    <dbReference type="NCBI Taxonomy" id="431595"/>
    <lineage>
        <taxon>Eukaryota</taxon>
        <taxon>Sar</taxon>
        <taxon>Stramenopiles</taxon>
        <taxon>Oomycota</taxon>
        <taxon>Peronosporomycetes</taxon>
        <taxon>Pythiales</taxon>
        <taxon>Pythiaceae</taxon>
        <taxon>Globisporangium</taxon>
    </lineage>
</organism>
<reference evidence="3" key="1">
    <citation type="journal article" date="2010" name="Genome Biol.">
        <title>Genome sequence of the necrotrophic plant pathogen Pythium ultimum reveals original pathogenicity mechanisms and effector repertoire.</title>
        <authorList>
            <person name="Levesque C.A."/>
            <person name="Brouwer H."/>
            <person name="Cano L."/>
            <person name="Hamilton J.P."/>
            <person name="Holt C."/>
            <person name="Huitema E."/>
            <person name="Raffaele S."/>
            <person name="Robideau G.P."/>
            <person name="Thines M."/>
            <person name="Win J."/>
            <person name="Zerillo M.M."/>
            <person name="Beakes G.W."/>
            <person name="Boore J.L."/>
            <person name="Busam D."/>
            <person name="Dumas B."/>
            <person name="Ferriera S."/>
            <person name="Fuerstenberg S.I."/>
            <person name="Gachon C.M."/>
            <person name="Gaulin E."/>
            <person name="Govers F."/>
            <person name="Grenville-Briggs L."/>
            <person name="Horner N."/>
            <person name="Hostetler J."/>
            <person name="Jiang R.H."/>
            <person name="Johnson J."/>
            <person name="Krajaejun T."/>
            <person name="Lin H."/>
            <person name="Meijer H.J."/>
            <person name="Moore B."/>
            <person name="Morris P."/>
            <person name="Phuntmart V."/>
            <person name="Puiu D."/>
            <person name="Shetty J."/>
            <person name="Stajich J.E."/>
            <person name="Tripathy S."/>
            <person name="Wawra S."/>
            <person name="van West P."/>
            <person name="Whitty B.R."/>
            <person name="Coutinho P.M."/>
            <person name="Henrissat B."/>
            <person name="Martin F."/>
            <person name="Thomas P.D."/>
            <person name="Tyler B.M."/>
            <person name="De Vries R.P."/>
            <person name="Kamoun S."/>
            <person name="Yandell M."/>
            <person name="Tisserat N."/>
            <person name="Buell C.R."/>
        </authorList>
    </citation>
    <scope>NUCLEOTIDE SEQUENCE</scope>
    <source>
        <strain evidence="3">DAOM:BR144</strain>
    </source>
</reference>
<dbReference type="AlphaFoldDB" id="K3WYI4"/>
<proteinExistence type="predicted"/>
<dbReference type="EMBL" id="GL376624">
    <property type="status" value="NOT_ANNOTATED_CDS"/>
    <property type="molecule type" value="Genomic_DNA"/>
</dbReference>
<sequence length="70" mass="7850">MVTGCRAPTHCEFGIWVEPKTKQIETSLHGHFAILEVESGEQIAKFESQPTPFETKQTPSKCKSKSKSKE</sequence>
<evidence type="ECO:0000313" key="2">
    <source>
        <dbReference type="EnsemblProtists" id="PYU1_T010033"/>
    </source>
</evidence>
<keyword evidence="3" id="KW-1185">Reference proteome</keyword>
<dbReference type="InParanoid" id="K3WYI4"/>
<feature type="region of interest" description="Disordered" evidence="1">
    <location>
        <begin position="47"/>
        <end position="70"/>
    </location>
</feature>
<dbReference type="Proteomes" id="UP000019132">
    <property type="component" value="Unassembled WGS sequence"/>
</dbReference>
<dbReference type="EnsemblProtists" id="PYU1_T010033">
    <property type="protein sequence ID" value="PYU1_T010033"/>
    <property type="gene ID" value="PYU1_G010013"/>
</dbReference>
<protein>
    <submittedName>
        <fullName evidence="2">Uncharacterized protein</fullName>
    </submittedName>
</protein>
<name>K3WYI4_GLOUD</name>
<dbReference type="VEuPathDB" id="FungiDB:PYU1_G010013"/>
<accession>K3WYI4</accession>
<reference evidence="2" key="3">
    <citation type="submission" date="2015-02" db="UniProtKB">
        <authorList>
            <consortium name="EnsemblProtists"/>
        </authorList>
    </citation>
    <scope>IDENTIFICATION</scope>
    <source>
        <strain evidence="2">DAOM BR144</strain>
    </source>
</reference>
<reference evidence="3" key="2">
    <citation type="submission" date="2010-04" db="EMBL/GenBank/DDBJ databases">
        <authorList>
            <person name="Buell R."/>
            <person name="Hamilton J."/>
            <person name="Hostetler J."/>
        </authorList>
    </citation>
    <scope>NUCLEOTIDE SEQUENCE [LARGE SCALE GENOMIC DNA]</scope>
    <source>
        <strain evidence="3">DAOM:BR144</strain>
    </source>
</reference>
<evidence type="ECO:0000313" key="3">
    <source>
        <dbReference type="Proteomes" id="UP000019132"/>
    </source>
</evidence>
<dbReference type="HOGENOM" id="CLU_2763465_0_0_1"/>
<feature type="compositionally biased region" description="Polar residues" evidence="1">
    <location>
        <begin position="48"/>
        <end position="59"/>
    </location>
</feature>